<dbReference type="Proteomes" id="UP001301728">
    <property type="component" value="Unassembled WGS sequence"/>
</dbReference>
<sequence length="470" mass="52710">MTAQSDRIKALILNIDKALSLSNPRPPLVVLGDSIIQSRQVLEQVRSYLLSHSESLSSGSLDIIPDSQQQLDSLEQSLRLAIRQEFQQLQTQLTQTIQAEILAMRQERRVLIRELRLLRQQRQQAETASQLSQEPQSPARVQTVFVEPTATYRYPSSKERVQELFPYAGVELPPQQLESLVTSVAVSASRNPEPIATMPDVTLSQQLDSDQSELINLPSLAKQESSEETPTQNDPPDRVELELVAPQLEISPTLEGLQESTLNTTEVIVSLDPDSTPEENPLEISSEGVNQVNDVFGALDLREAVFVESQALRSPSVTLTQPTTPPDPIHQLLDQEGYIPASPLENLLPHDQQQEDDDDQLDTHLMVDKSIRQQLEEDLLNLEQQSFIGEDHTTPNFSNPLPTTQEIETFEQLWSETSPVELNPFAEASASEMNLDELLDDLDQNEGETTHPDEQSDDLNFEALNRKLQQ</sequence>
<keyword evidence="4" id="KW-1185">Reference proteome</keyword>
<feature type="compositionally biased region" description="Acidic residues" evidence="2">
    <location>
        <begin position="435"/>
        <end position="446"/>
    </location>
</feature>
<keyword evidence="1" id="KW-0175">Coiled coil</keyword>
<feature type="coiled-coil region" evidence="1">
    <location>
        <begin position="101"/>
        <end position="128"/>
    </location>
</feature>
<dbReference type="EMBL" id="JAYGHT010000003">
    <property type="protein sequence ID" value="MEA5517755.1"/>
    <property type="molecule type" value="Genomic_DNA"/>
</dbReference>
<organism evidence="3 4">
    <name type="scientific">Limnoraphis robusta CCNP1315</name>
    <dbReference type="NCBI Taxonomy" id="3110306"/>
    <lineage>
        <taxon>Bacteria</taxon>
        <taxon>Bacillati</taxon>
        <taxon>Cyanobacteriota</taxon>
        <taxon>Cyanophyceae</taxon>
        <taxon>Oscillatoriophycideae</taxon>
        <taxon>Oscillatoriales</taxon>
        <taxon>Sirenicapillariaceae</taxon>
        <taxon>Limnoraphis</taxon>
    </lineage>
</organism>
<evidence type="ECO:0000313" key="3">
    <source>
        <dbReference type="EMBL" id="MEA5517755.1"/>
    </source>
</evidence>
<accession>A0ABU5TSR8</accession>
<comment type="caution">
    <text evidence="3">The sequence shown here is derived from an EMBL/GenBank/DDBJ whole genome shotgun (WGS) entry which is preliminary data.</text>
</comment>
<gene>
    <name evidence="3" type="ORF">VB854_02200</name>
</gene>
<evidence type="ECO:0000256" key="2">
    <source>
        <dbReference type="SAM" id="MobiDB-lite"/>
    </source>
</evidence>
<evidence type="ECO:0000313" key="4">
    <source>
        <dbReference type="Proteomes" id="UP001301728"/>
    </source>
</evidence>
<feature type="region of interest" description="Disordered" evidence="2">
    <location>
        <begin position="435"/>
        <end position="470"/>
    </location>
</feature>
<evidence type="ECO:0000256" key="1">
    <source>
        <dbReference type="SAM" id="Coils"/>
    </source>
</evidence>
<name>A0ABU5TSR8_9CYAN</name>
<protein>
    <submittedName>
        <fullName evidence="3">Uncharacterized protein</fullName>
    </submittedName>
</protein>
<dbReference type="RefSeq" id="WP_323274097.1">
    <property type="nucleotide sequence ID" value="NZ_JAYGHT010000003.1"/>
</dbReference>
<proteinExistence type="predicted"/>
<reference evidence="3 4" key="1">
    <citation type="submission" date="2023-12" db="EMBL/GenBank/DDBJ databases">
        <title>Baltic Sea Cyanobacteria.</title>
        <authorList>
            <person name="Delbaje E."/>
            <person name="Fewer D.P."/>
            <person name="Shishido T.K."/>
        </authorList>
    </citation>
    <scope>NUCLEOTIDE SEQUENCE [LARGE SCALE GENOMIC DNA]</scope>
    <source>
        <strain evidence="3 4">CCNP 1315</strain>
    </source>
</reference>